<dbReference type="OrthoDB" id="445564at2759"/>
<dbReference type="GO" id="GO:0006620">
    <property type="term" value="P:post-translational protein targeting to endoplasmic reticulum membrane"/>
    <property type="evidence" value="ECO:0007669"/>
    <property type="project" value="TreeGrafter"/>
</dbReference>
<dbReference type="InterPro" id="IPR047150">
    <property type="entry name" value="SGT"/>
</dbReference>
<dbReference type="STRING" id="1890364.A0A2P6NXG1"/>
<dbReference type="Proteomes" id="UP000241769">
    <property type="component" value="Unassembled WGS sequence"/>
</dbReference>
<keyword evidence="1" id="KW-0677">Repeat</keyword>
<organism evidence="3 4">
    <name type="scientific">Planoprotostelium fungivorum</name>
    <dbReference type="NCBI Taxonomy" id="1890364"/>
    <lineage>
        <taxon>Eukaryota</taxon>
        <taxon>Amoebozoa</taxon>
        <taxon>Evosea</taxon>
        <taxon>Variosea</taxon>
        <taxon>Cavosteliida</taxon>
        <taxon>Cavosteliaceae</taxon>
        <taxon>Planoprotostelium</taxon>
    </lineage>
</organism>
<dbReference type="SUPFAM" id="SSF48452">
    <property type="entry name" value="TPR-like"/>
    <property type="match status" value="1"/>
</dbReference>
<dbReference type="EMBL" id="MDYQ01000008">
    <property type="protein sequence ID" value="PRP88650.1"/>
    <property type="molecule type" value="Genomic_DNA"/>
</dbReference>
<reference evidence="3 4" key="1">
    <citation type="journal article" date="2018" name="Genome Biol. Evol.">
        <title>Multiple Roots of Fruiting Body Formation in Amoebozoa.</title>
        <authorList>
            <person name="Hillmann F."/>
            <person name="Forbes G."/>
            <person name="Novohradska S."/>
            <person name="Ferling I."/>
            <person name="Riege K."/>
            <person name="Groth M."/>
            <person name="Westermann M."/>
            <person name="Marz M."/>
            <person name="Spaller T."/>
            <person name="Winckler T."/>
            <person name="Schaap P."/>
            <person name="Glockner G."/>
        </authorList>
    </citation>
    <scope>NUCLEOTIDE SEQUENCE [LARGE SCALE GENOMIC DNA]</scope>
    <source>
        <strain evidence="3 4">Jena</strain>
    </source>
</reference>
<dbReference type="InParanoid" id="A0A2P6NXG1"/>
<evidence type="ECO:0000313" key="3">
    <source>
        <dbReference type="EMBL" id="PRP88650.1"/>
    </source>
</evidence>
<evidence type="ECO:0000313" key="4">
    <source>
        <dbReference type="Proteomes" id="UP000241769"/>
    </source>
</evidence>
<dbReference type="PANTHER" id="PTHR45831:SF2">
    <property type="entry name" value="LD24721P"/>
    <property type="match status" value="1"/>
</dbReference>
<accession>A0A2P6NXG1</accession>
<sequence length="447" mass="50407">MSLDLKSKAEKHYTEAIESEPYNAVLYSNRAAARLEMGLLQPAAADASKAIELDNKYGKAYYRLTMAQICLGDVEAAYKTAEIGLSIDPMGMRNVHQRARDLKTSLQMDEMETSLESTEGLIEDDGQPILSCLTDRSLKVAVQLVVDDRGILPGHTQFHVALKNLSTEDVPLLRSQVGDWKLFLKNKKSIISPIYHLIDTAEVPYKVELKEIEPASLAIPEEKEDVQPTLEDEFGRIGAGMSGKIRLFFEIPGAYFIHQMAEMIEGLTLELAGQTTTVKFCVEKIRDVTRDYQLGRIRKDGKWVKDPSSLLHLKDFKEEQLSVLPRSYVVRLHEREEYLDRYYDVIVPDLTVDRLNEAVIQTCGGAKTIKTAKKTIVQRDGQLLKMMEEDTARGLIELECDESVVEPEGEEVDHSCPVCSKDGKLKCGRCVQCQRKHWGTHKQQCGK</sequence>
<dbReference type="AlphaFoldDB" id="A0A2P6NXG1"/>
<evidence type="ECO:0000256" key="2">
    <source>
        <dbReference type="ARBA" id="ARBA00022803"/>
    </source>
</evidence>
<dbReference type="SMART" id="SM00028">
    <property type="entry name" value="TPR"/>
    <property type="match status" value="2"/>
</dbReference>
<name>A0A2P6NXG1_9EUKA</name>
<gene>
    <name evidence="3" type="ORF">PROFUN_02746</name>
</gene>
<protein>
    <submittedName>
        <fullName evidence="3">Uncharacterized protein</fullName>
    </submittedName>
</protein>
<keyword evidence="4" id="KW-1185">Reference proteome</keyword>
<dbReference type="Gene3D" id="1.25.40.10">
    <property type="entry name" value="Tetratricopeptide repeat domain"/>
    <property type="match status" value="1"/>
</dbReference>
<dbReference type="InterPro" id="IPR011990">
    <property type="entry name" value="TPR-like_helical_dom_sf"/>
</dbReference>
<proteinExistence type="predicted"/>
<dbReference type="GO" id="GO:0016020">
    <property type="term" value="C:membrane"/>
    <property type="evidence" value="ECO:0007669"/>
    <property type="project" value="TreeGrafter"/>
</dbReference>
<dbReference type="GO" id="GO:0060090">
    <property type="term" value="F:molecular adaptor activity"/>
    <property type="evidence" value="ECO:0007669"/>
    <property type="project" value="TreeGrafter"/>
</dbReference>
<comment type="caution">
    <text evidence="3">The sequence shown here is derived from an EMBL/GenBank/DDBJ whole genome shotgun (WGS) entry which is preliminary data.</text>
</comment>
<evidence type="ECO:0000256" key="1">
    <source>
        <dbReference type="ARBA" id="ARBA00022737"/>
    </source>
</evidence>
<dbReference type="GO" id="GO:0072380">
    <property type="term" value="C:TRC complex"/>
    <property type="evidence" value="ECO:0007669"/>
    <property type="project" value="TreeGrafter"/>
</dbReference>
<keyword evidence="2" id="KW-0802">TPR repeat</keyword>
<dbReference type="PANTHER" id="PTHR45831">
    <property type="entry name" value="LD24721P"/>
    <property type="match status" value="1"/>
</dbReference>
<dbReference type="InterPro" id="IPR019734">
    <property type="entry name" value="TPR_rpt"/>
</dbReference>